<organism evidence="5 6">
    <name type="scientific">Actinia tenebrosa</name>
    <name type="common">Australian red waratah sea anemone</name>
    <dbReference type="NCBI Taxonomy" id="6105"/>
    <lineage>
        <taxon>Eukaryota</taxon>
        <taxon>Metazoa</taxon>
        <taxon>Cnidaria</taxon>
        <taxon>Anthozoa</taxon>
        <taxon>Hexacorallia</taxon>
        <taxon>Actiniaria</taxon>
        <taxon>Actiniidae</taxon>
        <taxon>Actinia</taxon>
    </lineage>
</organism>
<dbReference type="InterPro" id="IPR042201">
    <property type="entry name" value="FH2_Formin_sf"/>
</dbReference>
<dbReference type="InterPro" id="IPR014767">
    <property type="entry name" value="DAD_dom"/>
</dbReference>
<dbReference type="KEGG" id="aten:116307050"/>
<dbReference type="SMART" id="SM01139">
    <property type="entry name" value="Drf_FH3"/>
    <property type="match status" value="1"/>
</dbReference>
<feature type="compositionally biased region" description="Pro residues" evidence="2">
    <location>
        <begin position="238"/>
        <end position="274"/>
    </location>
</feature>
<protein>
    <submittedName>
        <fullName evidence="6">Disheveled-associated activator of morphogenesis 2-like</fullName>
    </submittedName>
</protein>
<feature type="coiled-coil region" evidence="1">
    <location>
        <begin position="559"/>
        <end position="600"/>
    </location>
</feature>
<reference evidence="6" key="1">
    <citation type="submission" date="2025-08" db="UniProtKB">
        <authorList>
            <consortium name="RefSeq"/>
        </authorList>
    </citation>
    <scope>IDENTIFICATION</scope>
</reference>
<keyword evidence="1" id="KW-0175">Coiled coil</keyword>
<accession>A0A6P8J0Q7</accession>
<dbReference type="Pfam" id="PF02181">
    <property type="entry name" value="FH2"/>
    <property type="match status" value="1"/>
</dbReference>
<gene>
    <name evidence="6" type="primary">LOC116307050</name>
</gene>
<dbReference type="InterPro" id="IPR010472">
    <property type="entry name" value="FH3_dom"/>
</dbReference>
<dbReference type="PANTHER" id="PTHR45725">
    <property type="entry name" value="FORMIN HOMOLOGY 2 FAMILY MEMBER"/>
    <property type="match status" value="1"/>
</dbReference>
<evidence type="ECO:0000256" key="1">
    <source>
        <dbReference type="SAM" id="Coils"/>
    </source>
</evidence>
<dbReference type="OrthoDB" id="6019351at2759"/>
<evidence type="ECO:0000259" key="3">
    <source>
        <dbReference type="PROSITE" id="PS51231"/>
    </source>
</evidence>
<evidence type="ECO:0000313" key="6">
    <source>
        <dbReference type="RefSeq" id="XP_031573049.1"/>
    </source>
</evidence>
<feature type="coiled-coil region" evidence="1">
    <location>
        <begin position="129"/>
        <end position="198"/>
    </location>
</feature>
<feature type="region of interest" description="Disordered" evidence="2">
    <location>
        <begin position="668"/>
        <end position="769"/>
    </location>
</feature>
<sequence>MLGIQPVIEKLRTMENATLTRHLNFFDMVRTEDEKELAKRYGMPFIDFRSASGMLELLKRKVGHTSSYPHLLSILHHLLLLPNEHSVARHMWQLIDRAIQQVVLQQEDGGDPDVAPMDINVNYIIDSLIQENEGGVEDLKSKLSKKERELESKKEEMDEVKEALDKMVVKLERNNQELQEAMQRIREQDQKLSDFDNEVSERKRLEEVIKSVGGSIPDDLKISKLANALKPSPMSGTAPPPPPPPPPPPGGAAPPPPPPPGPPGGGFAPPPPAPNQANTPGGGFFGFSRQPNRKAPKPSHPLKSFNWSKLPDSKIKGTVWTDIDDSEVYAVMDFEDFDRMFSAYQRNEKDPKDVTDNKPKELSLIDNRRAQNCGILLSKLKMTDEEITNAILSMDEKDELSKDMVEQLLKYVPTPAEKNLLNEHNKNQDQFARADKFLYDMSRIVHYEQRLKSLCYKKRFAERMGDVKPKVQAVISACKELHRSKRLRILLEVVLAFGNYMNRGARGNAAGFKLNSLNNIIDTKSSANSKITLLNYLVSVLEKSYPDVLKLEQDLPHVRTAAKANLNDLESEITSIKKELKELEKELEFQTRKREKTAGDKFIESMSSFVKVAQFSCTELTDAWDELKQKYQKIVKLFGEDPKSVQSDKFFGIFTSFLVSFAEAKNQNEEIKKKREAEERKAKAMVEQKEKDRQKSAARKLMTGSDKSKDKKMASGKGDNRGEFDDLISALRTGDVFGDEMSKMKGRRRTAGPKSTRKNETKNERERLN</sequence>
<feature type="compositionally biased region" description="Basic and acidic residues" evidence="2">
    <location>
        <begin position="757"/>
        <end position="769"/>
    </location>
</feature>
<evidence type="ECO:0000259" key="4">
    <source>
        <dbReference type="PROSITE" id="PS51444"/>
    </source>
</evidence>
<dbReference type="InParanoid" id="A0A6P8J0Q7"/>
<feature type="domain" description="FH2" evidence="4">
    <location>
        <begin position="292"/>
        <end position="687"/>
    </location>
</feature>
<evidence type="ECO:0000313" key="5">
    <source>
        <dbReference type="Proteomes" id="UP000515163"/>
    </source>
</evidence>
<dbReference type="PROSITE" id="PS51231">
    <property type="entry name" value="DAD"/>
    <property type="match status" value="1"/>
</dbReference>
<keyword evidence="5" id="KW-1185">Reference proteome</keyword>
<dbReference type="PANTHER" id="PTHR45725:SF1">
    <property type="entry name" value="DISHEVELLED ASSOCIATED ACTIVATOR OF MORPHOGENESIS, ISOFORM D"/>
    <property type="match status" value="1"/>
</dbReference>
<feature type="compositionally biased region" description="Basic and acidic residues" evidence="2">
    <location>
        <begin position="706"/>
        <end position="724"/>
    </location>
</feature>
<dbReference type="AlphaFoldDB" id="A0A6P8J0Q7"/>
<dbReference type="GeneID" id="116307050"/>
<dbReference type="SUPFAM" id="SSF48371">
    <property type="entry name" value="ARM repeat"/>
    <property type="match status" value="1"/>
</dbReference>
<feature type="compositionally biased region" description="Basic and acidic residues" evidence="2">
    <location>
        <begin position="668"/>
        <end position="695"/>
    </location>
</feature>
<dbReference type="Proteomes" id="UP000515163">
    <property type="component" value="Unplaced"/>
</dbReference>
<dbReference type="Gene3D" id="1.10.238.150">
    <property type="entry name" value="Formin, FH3 diaphanous domain"/>
    <property type="match status" value="1"/>
</dbReference>
<name>A0A6P8J0Q7_ACTTE</name>
<feature type="domain" description="DAD" evidence="3">
    <location>
        <begin position="718"/>
        <end position="749"/>
    </location>
</feature>
<dbReference type="Pfam" id="PF06367">
    <property type="entry name" value="Drf_FH3"/>
    <property type="match status" value="1"/>
</dbReference>
<proteinExistence type="predicted"/>
<dbReference type="InterPro" id="IPR015425">
    <property type="entry name" value="FH2_Formin"/>
</dbReference>
<dbReference type="SMART" id="SM00498">
    <property type="entry name" value="FH2"/>
    <property type="match status" value="1"/>
</dbReference>
<dbReference type="FunCoup" id="A0A6P8J0Q7">
    <property type="interactions" value="700"/>
</dbReference>
<feature type="region of interest" description="Disordered" evidence="2">
    <location>
        <begin position="229"/>
        <end position="308"/>
    </location>
</feature>
<dbReference type="GO" id="GO:0003779">
    <property type="term" value="F:actin binding"/>
    <property type="evidence" value="ECO:0007669"/>
    <property type="project" value="InterPro"/>
</dbReference>
<dbReference type="RefSeq" id="XP_031573049.1">
    <property type="nucleotide sequence ID" value="XM_031717189.1"/>
</dbReference>
<dbReference type="SUPFAM" id="SSF101447">
    <property type="entry name" value="Formin homology 2 domain (FH2 domain)"/>
    <property type="match status" value="1"/>
</dbReference>
<dbReference type="InterPro" id="IPR016024">
    <property type="entry name" value="ARM-type_fold"/>
</dbReference>
<dbReference type="InterPro" id="IPR051425">
    <property type="entry name" value="Formin_Homology"/>
</dbReference>
<dbReference type="PROSITE" id="PS51444">
    <property type="entry name" value="FH2"/>
    <property type="match status" value="1"/>
</dbReference>
<dbReference type="Gene3D" id="1.20.58.2220">
    <property type="entry name" value="Formin, FH2 domain"/>
    <property type="match status" value="1"/>
</dbReference>
<evidence type="ECO:0000256" key="2">
    <source>
        <dbReference type="SAM" id="MobiDB-lite"/>
    </source>
</evidence>